<dbReference type="InterPro" id="IPR009057">
    <property type="entry name" value="Homeodomain-like_sf"/>
</dbReference>
<dbReference type="Pfam" id="PF12833">
    <property type="entry name" value="HTH_18"/>
    <property type="match status" value="1"/>
</dbReference>
<dbReference type="RefSeq" id="WP_068662825.1">
    <property type="nucleotide sequence ID" value="NZ_LYPB01000049.1"/>
</dbReference>
<dbReference type="SMART" id="SM00342">
    <property type="entry name" value="HTH_ARAC"/>
    <property type="match status" value="1"/>
</dbReference>
<evidence type="ECO:0000259" key="4">
    <source>
        <dbReference type="PROSITE" id="PS01124"/>
    </source>
</evidence>
<evidence type="ECO:0000256" key="1">
    <source>
        <dbReference type="ARBA" id="ARBA00023015"/>
    </source>
</evidence>
<dbReference type="GO" id="GO:0003700">
    <property type="term" value="F:DNA-binding transcription factor activity"/>
    <property type="evidence" value="ECO:0007669"/>
    <property type="project" value="InterPro"/>
</dbReference>
<sequence length="269" mass="31252">MIQLFTCGYNFVHGNGIVIDRPRGSGDYAFVLFKSRAELVLHGHLHTIEKNTYILMKPHTPHLYRHLDKPFINDWFHCSGNELESFLSEIGFPLDTPIYADDTMLISKCLMDMSNYLRQNSPLKERILDCDLQSLFMKLVNLRNQSAVHESKSQYLVPFTKLRNQLYSSPHSIYTVDKLASSVNLSKSYFQHIYKELFGCSIIMDLINARLEYAKYLLLNSNTSINLIASMCGYENDTHFMRQFKKFVGVTPSQYKRNRISDHERTIGQ</sequence>
<dbReference type="Proteomes" id="UP000078454">
    <property type="component" value="Unassembled WGS sequence"/>
</dbReference>
<proteinExistence type="predicted"/>
<dbReference type="PANTHER" id="PTHR43280:SF28">
    <property type="entry name" value="HTH-TYPE TRANSCRIPTIONAL ACTIVATOR RHAS"/>
    <property type="match status" value="1"/>
</dbReference>
<reference evidence="5 6" key="1">
    <citation type="submission" date="2016-05" db="EMBL/GenBank/DDBJ databases">
        <title>Paenibacillus sp. 1ZS3-15 nov., isolated from the rhizosphere soil.</title>
        <authorList>
            <person name="Zhang X.X."/>
            <person name="Zhang J."/>
        </authorList>
    </citation>
    <scope>NUCLEOTIDE SEQUENCE [LARGE SCALE GENOMIC DNA]</scope>
    <source>
        <strain evidence="5 6">1ZS3-15</strain>
    </source>
</reference>
<dbReference type="PANTHER" id="PTHR43280">
    <property type="entry name" value="ARAC-FAMILY TRANSCRIPTIONAL REGULATOR"/>
    <property type="match status" value="1"/>
</dbReference>
<dbReference type="SUPFAM" id="SSF51215">
    <property type="entry name" value="Regulatory protein AraC"/>
    <property type="match status" value="1"/>
</dbReference>
<dbReference type="SUPFAM" id="SSF46689">
    <property type="entry name" value="Homeodomain-like"/>
    <property type="match status" value="1"/>
</dbReference>
<keyword evidence="2" id="KW-0238">DNA-binding</keyword>
<evidence type="ECO:0000256" key="2">
    <source>
        <dbReference type="ARBA" id="ARBA00023125"/>
    </source>
</evidence>
<dbReference type="Gene3D" id="1.10.10.60">
    <property type="entry name" value="Homeodomain-like"/>
    <property type="match status" value="2"/>
</dbReference>
<comment type="caution">
    <text evidence="5">The sequence shown here is derived from an EMBL/GenBank/DDBJ whole genome shotgun (WGS) entry which is preliminary data.</text>
</comment>
<dbReference type="AlphaFoldDB" id="A0A198AJJ7"/>
<keyword evidence="6" id="KW-1185">Reference proteome</keyword>
<evidence type="ECO:0000256" key="3">
    <source>
        <dbReference type="ARBA" id="ARBA00023163"/>
    </source>
</evidence>
<accession>A0A198AJJ7</accession>
<keyword evidence="1" id="KW-0805">Transcription regulation</keyword>
<protein>
    <submittedName>
        <fullName evidence="5">AraC family transcriptional regulator</fullName>
    </submittedName>
</protein>
<gene>
    <name evidence="5" type="ORF">A8708_30705</name>
</gene>
<evidence type="ECO:0000313" key="5">
    <source>
        <dbReference type="EMBL" id="OAS21250.1"/>
    </source>
</evidence>
<evidence type="ECO:0000313" key="6">
    <source>
        <dbReference type="Proteomes" id="UP000078454"/>
    </source>
</evidence>
<keyword evidence="3" id="KW-0804">Transcription</keyword>
<name>A0A198AJJ7_9BACL</name>
<dbReference type="PRINTS" id="PR00032">
    <property type="entry name" value="HTHARAC"/>
</dbReference>
<dbReference type="InterPro" id="IPR018060">
    <property type="entry name" value="HTH_AraC"/>
</dbReference>
<dbReference type="PROSITE" id="PS01124">
    <property type="entry name" value="HTH_ARAC_FAMILY_2"/>
    <property type="match status" value="1"/>
</dbReference>
<dbReference type="EMBL" id="LYPB01000049">
    <property type="protein sequence ID" value="OAS21250.1"/>
    <property type="molecule type" value="Genomic_DNA"/>
</dbReference>
<dbReference type="InterPro" id="IPR020449">
    <property type="entry name" value="Tscrpt_reg_AraC-type_HTH"/>
</dbReference>
<dbReference type="OrthoDB" id="2599717at2"/>
<organism evidence="5 6">
    <name type="scientific">Paenibacillus oryzisoli</name>
    <dbReference type="NCBI Taxonomy" id="1850517"/>
    <lineage>
        <taxon>Bacteria</taxon>
        <taxon>Bacillati</taxon>
        <taxon>Bacillota</taxon>
        <taxon>Bacilli</taxon>
        <taxon>Bacillales</taxon>
        <taxon>Paenibacillaceae</taxon>
        <taxon>Paenibacillus</taxon>
    </lineage>
</organism>
<dbReference type="GO" id="GO:0043565">
    <property type="term" value="F:sequence-specific DNA binding"/>
    <property type="evidence" value="ECO:0007669"/>
    <property type="project" value="InterPro"/>
</dbReference>
<dbReference type="InterPro" id="IPR037923">
    <property type="entry name" value="HTH-like"/>
</dbReference>
<feature type="domain" description="HTH araC/xylS-type" evidence="4">
    <location>
        <begin position="160"/>
        <end position="258"/>
    </location>
</feature>
<dbReference type="STRING" id="1850517.A8708_30705"/>